<dbReference type="Gramene" id="ERN10009">
    <property type="protein sequence ID" value="ERN10009"/>
    <property type="gene ID" value="AMTR_s00013p00234740"/>
</dbReference>
<organism evidence="2 3">
    <name type="scientific">Amborella trichopoda</name>
    <dbReference type="NCBI Taxonomy" id="13333"/>
    <lineage>
        <taxon>Eukaryota</taxon>
        <taxon>Viridiplantae</taxon>
        <taxon>Streptophyta</taxon>
        <taxon>Embryophyta</taxon>
        <taxon>Tracheophyta</taxon>
        <taxon>Spermatophyta</taxon>
        <taxon>Magnoliopsida</taxon>
        <taxon>Amborellales</taxon>
        <taxon>Amborellaceae</taxon>
        <taxon>Amborella</taxon>
    </lineage>
</organism>
<dbReference type="HOGENOM" id="CLU_2674370_0_0_1"/>
<name>W1PQC9_AMBTC</name>
<accession>W1PQC9</accession>
<protein>
    <submittedName>
        <fullName evidence="2">Uncharacterized protein</fullName>
    </submittedName>
</protein>
<proteinExistence type="predicted"/>
<dbReference type="Proteomes" id="UP000017836">
    <property type="component" value="Unassembled WGS sequence"/>
</dbReference>
<evidence type="ECO:0000313" key="2">
    <source>
        <dbReference type="EMBL" id="ERN10009.1"/>
    </source>
</evidence>
<sequence length="75" mass="8275">MRSAAGMRTKVTLISSQNANRGHADQHPKCKQRTRRSAARMATDVPPISCSSFLYNPQNQDSLITGDSPFELTLL</sequence>
<keyword evidence="3" id="KW-1185">Reference proteome</keyword>
<evidence type="ECO:0000256" key="1">
    <source>
        <dbReference type="SAM" id="MobiDB-lite"/>
    </source>
</evidence>
<evidence type="ECO:0000313" key="3">
    <source>
        <dbReference type="Proteomes" id="UP000017836"/>
    </source>
</evidence>
<dbReference type="AlphaFoldDB" id="W1PQC9"/>
<dbReference type="EMBL" id="KI392979">
    <property type="protein sequence ID" value="ERN10009.1"/>
    <property type="molecule type" value="Genomic_DNA"/>
</dbReference>
<feature type="region of interest" description="Disordered" evidence="1">
    <location>
        <begin position="1"/>
        <end position="33"/>
    </location>
</feature>
<gene>
    <name evidence="2" type="ORF">AMTR_s00013p00234740</name>
</gene>
<reference evidence="3" key="1">
    <citation type="journal article" date="2013" name="Science">
        <title>The Amborella genome and the evolution of flowering plants.</title>
        <authorList>
            <consortium name="Amborella Genome Project"/>
        </authorList>
    </citation>
    <scope>NUCLEOTIDE SEQUENCE [LARGE SCALE GENOMIC DNA]</scope>
</reference>